<organism evidence="6 7">
    <name type="scientific">Trapa natans</name>
    <name type="common">Water chestnut</name>
    <dbReference type="NCBI Taxonomy" id="22666"/>
    <lineage>
        <taxon>Eukaryota</taxon>
        <taxon>Viridiplantae</taxon>
        <taxon>Streptophyta</taxon>
        <taxon>Embryophyta</taxon>
        <taxon>Tracheophyta</taxon>
        <taxon>Spermatophyta</taxon>
        <taxon>Magnoliopsida</taxon>
        <taxon>eudicotyledons</taxon>
        <taxon>Gunneridae</taxon>
        <taxon>Pentapetalae</taxon>
        <taxon>rosids</taxon>
        <taxon>malvids</taxon>
        <taxon>Myrtales</taxon>
        <taxon>Lythraceae</taxon>
        <taxon>Trapa</taxon>
    </lineage>
</organism>
<dbReference type="AlphaFoldDB" id="A0AAN7MVQ1"/>
<dbReference type="Pfam" id="PF03754">
    <property type="entry name" value="At2g31720-like"/>
    <property type="match status" value="1"/>
</dbReference>
<dbReference type="GO" id="GO:0005634">
    <property type="term" value="C:nucleus"/>
    <property type="evidence" value="ECO:0007669"/>
    <property type="project" value="UniProtKB-SubCell"/>
</dbReference>
<dbReference type="InterPro" id="IPR005508">
    <property type="entry name" value="At2g31720-like"/>
</dbReference>
<keyword evidence="2" id="KW-0805">Transcription regulation</keyword>
<protein>
    <submittedName>
        <fullName evidence="6">Uncharacterized protein</fullName>
    </submittedName>
</protein>
<dbReference type="Gene3D" id="2.40.330.10">
    <property type="entry name" value="DNA-binding pseudobarrel domain"/>
    <property type="match status" value="1"/>
</dbReference>
<evidence type="ECO:0000256" key="3">
    <source>
        <dbReference type="ARBA" id="ARBA00023125"/>
    </source>
</evidence>
<accession>A0AAN7MVQ1</accession>
<keyword evidence="4" id="KW-0804">Transcription</keyword>
<dbReference type="PANTHER" id="PTHR31541:SF60">
    <property type="entry name" value="TF-B3 DOMAIN-CONTAINING PROTEIN"/>
    <property type="match status" value="1"/>
</dbReference>
<keyword evidence="5" id="KW-0539">Nucleus</keyword>
<dbReference type="Proteomes" id="UP001346149">
    <property type="component" value="Unassembled WGS sequence"/>
</dbReference>
<comment type="caution">
    <text evidence="6">The sequence shown here is derived from an EMBL/GenBank/DDBJ whole genome shotgun (WGS) entry which is preliminary data.</text>
</comment>
<dbReference type="EMBL" id="JAXQNO010000003">
    <property type="protein sequence ID" value="KAK4801486.1"/>
    <property type="molecule type" value="Genomic_DNA"/>
</dbReference>
<dbReference type="PANTHER" id="PTHR31541">
    <property type="entry name" value="B3 DOMAIN PLANT PROTEIN-RELATED"/>
    <property type="match status" value="1"/>
</dbReference>
<evidence type="ECO:0000313" key="7">
    <source>
        <dbReference type="Proteomes" id="UP001346149"/>
    </source>
</evidence>
<proteinExistence type="predicted"/>
<evidence type="ECO:0000256" key="1">
    <source>
        <dbReference type="ARBA" id="ARBA00004123"/>
    </source>
</evidence>
<dbReference type="GO" id="GO:0003677">
    <property type="term" value="F:DNA binding"/>
    <property type="evidence" value="ECO:0007669"/>
    <property type="project" value="UniProtKB-KW"/>
</dbReference>
<evidence type="ECO:0000313" key="6">
    <source>
        <dbReference type="EMBL" id="KAK4801486.1"/>
    </source>
</evidence>
<comment type="subcellular location">
    <subcellularLocation>
        <location evidence="1">Nucleus</location>
    </subcellularLocation>
</comment>
<evidence type="ECO:0000256" key="5">
    <source>
        <dbReference type="ARBA" id="ARBA00023242"/>
    </source>
</evidence>
<keyword evidence="3" id="KW-0238">DNA-binding</keyword>
<name>A0AAN7MVQ1_TRANT</name>
<sequence length="95" mass="10635">MEKALTGSDMNRGLGRISLPSSNVVEDFLRVEERHCLENREEIPILVISPSLEVSRLSLKSWKMSSSLVHVVTGGWNIIAHDPKNGLQENEIVQI</sequence>
<evidence type="ECO:0000256" key="2">
    <source>
        <dbReference type="ARBA" id="ARBA00023015"/>
    </source>
</evidence>
<reference evidence="6 7" key="1">
    <citation type="journal article" date="2023" name="Hortic Res">
        <title>Pangenome of water caltrop reveals structural variations and asymmetric subgenome divergence after allopolyploidization.</title>
        <authorList>
            <person name="Zhang X."/>
            <person name="Chen Y."/>
            <person name="Wang L."/>
            <person name="Yuan Y."/>
            <person name="Fang M."/>
            <person name="Shi L."/>
            <person name="Lu R."/>
            <person name="Comes H.P."/>
            <person name="Ma Y."/>
            <person name="Chen Y."/>
            <person name="Huang G."/>
            <person name="Zhou Y."/>
            <person name="Zheng Z."/>
            <person name="Qiu Y."/>
        </authorList>
    </citation>
    <scope>NUCLEOTIDE SEQUENCE [LARGE SCALE GENOMIC DNA]</scope>
    <source>
        <strain evidence="6">F231</strain>
    </source>
</reference>
<gene>
    <name evidence="6" type="ORF">SAY86_021973</name>
</gene>
<dbReference type="InterPro" id="IPR015300">
    <property type="entry name" value="DNA-bd_pseudobarrel_sf"/>
</dbReference>
<keyword evidence="7" id="KW-1185">Reference proteome</keyword>
<evidence type="ECO:0000256" key="4">
    <source>
        <dbReference type="ARBA" id="ARBA00023163"/>
    </source>
</evidence>